<organism evidence="1 2">
    <name type="scientific">Paenalkalicoccus suaedae</name>
    <dbReference type="NCBI Taxonomy" id="2592382"/>
    <lineage>
        <taxon>Bacteria</taxon>
        <taxon>Bacillati</taxon>
        <taxon>Bacillota</taxon>
        <taxon>Bacilli</taxon>
        <taxon>Bacillales</taxon>
        <taxon>Bacillaceae</taxon>
        <taxon>Paenalkalicoccus</taxon>
    </lineage>
</organism>
<protein>
    <submittedName>
        <fullName evidence="1">Uncharacterized protein</fullName>
    </submittedName>
</protein>
<dbReference type="Proteomes" id="UP000318138">
    <property type="component" value="Chromosome"/>
</dbReference>
<dbReference type="KEGG" id="psua:FLK61_35895"/>
<evidence type="ECO:0000313" key="1">
    <source>
        <dbReference type="EMBL" id="QKS72048.1"/>
    </source>
</evidence>
<evidence type="ECO:0000313" key="2">
    <source>
        <dbReference type="Proteomes" id="UP000318138"/>
    </source>
</evidence>
<dbReference type="RefSeq" id="WP_176010031.1">
    <property type="nucleotide sequence ID" value="NZ_CP041372.2"/>
</dbReference>
<gene>
    <name evidence="1" type="ORF">FLK61_35895</name>
</gene>
<name>A0A859FGV5_9BACI</name>
<keyword evidence="2" id="KW-1185">Reference proteome</keyword>
<reference evidence="2" key="1">
    <citation type="submission" date="2019-07" db="EMBL/GenBank/DDBJ databases">
        <title>Bacillus alkalisoli sp. nov. isolated from saline soil.</title>
        <authorList>
            <person name="Sun J.-Q."/>
            <person name="Xu L."/>
        </authorList>
    </citation>
    <scope>NUCLEOTIDE SEQUENCE [LARGE SCALE GENOMIC DNA]</scope>
    <source>
        <strain evidence="2">M4U3P1</strain>
    </source>
</reference>
<dbReference type="PROSITE" id="PS51257">
    <property type="entry name" value="PROKAR_LIPOPROTEIN"/>
    <property type="match status" value="1"/>
</dbReference>
<accession>A0A859FGV5</accession>
<dbReference type="EMBL" id="CP041372">
    <property type="protein sequence ID" value="QKS72048.1"/>
    <property type="molecule type" value="Genomic_DNA"/>
</dbReference>
<dbReference type="AlphaFoldDB" id="A0A859FGV5"/>
<proteinExistence type="predicted"/>
<sequence length="220" mass="25458">MKASILIIIIGILAGCSESSTSINTPSQVEPETVELILDNDQQVLDEIDYQIFTDEAVEVFNSMIPYQSEQSDQIRKWFIRYYIQMKEAGEVWSPDEMMTLAQERTMYEHEWKQLAKTNYEIELTEDSIEQQASYAYDLYQDSPPASAVGMANSLQLSLEDFFKEFDRDHAERTVIWKELYPILQAKYREEDGVDLDTVAIAQRYSEEVLESLSTRATNS</sequence>